<organism evidence="1 2">
    <name type="scientific">Pseudomonas phage vB_PsyM_KIL1</name>
    <dbReference type="NCBI Taxonomy" id="1777065"/>
    <lineage>
        <taxon>Viruses</taxon>
        <taxon>Duplodnaviria</taxon>
        <taxon>Heunggongvirae</taxon>
        <taxon>Uroviricota</taxon>
        <taxon>Caudoviricetes</taxon>
        <taxon>Vandenendeviridae</taxon>
        <taxon>Gorskivirinae</taxon>
        <taxon>Flaumdravirus</taxon>
        <taxon>Flaumdravirus KIL4</taxon>
    </lineage>
</organism>
<dbReference type="RefSeq" id="YP_009276047.1">
    <property type="nucleotide sequence ID" value="NC_030934.1"/>
</dbReference>
<keyword evidence="2" id="KW-1185">Reference proteome</keyword>
<name>A0A142IDR0_9CAUD</name>
<sequence length="50" mass="5567">MSDKLSLEQAELAFSILALMIEKFPDNPELTVAPLEIVYNATKQSVEEAE</sequence>
<reference evidence="1 2" key="1">
    <citation type="journal article" date="2016" name="Front. Microbiol.">
        <title>Characterization of Novel Bacteriophages for Biocontrol of Bacterial Blight in Leek Caused by Pseudomonas syringae pv. porri.</title>
        <authorList>
            <person name="Rombouts S."/>
            <person name="Lavigne R."/>
        </authorList>
    </citation>
    <scope>NUCLEOTIDE SEQUENCE [LARGE SCALE GENOMIC DNA]</scope>
</reference>
<proteinExistence type="predicted"/>
<evidence type="ECO:0000313" key="1">
    <source>
        <dbReference type="EMBL" id="AMR57365.1"/>
    </source>
</evidence>
<accession>A0A142IDR0</accession>
<dbReference type="EMBL" id="KU130126">
    <property type="protein sequence ID" value="AMR57365.1"/>
    <property type="molecule type" value="Genomic_DNA"/>
</dbReference>
<dbReference type="Proteomes" id="UP000203989">
    <property type="component" value="Segment"/>
</dbReference>
<evidence type="ECO:0000313" key="2">
    <source>
        <dbReference type="Proteomes" id="UP000203989"/>
    </source>
</evidence>
<protein>
    <submittedName>
        <fullName evidence="1">Uncharacterized protein</fullName>
    </submittedName>
</protein>
<dbReference type="GeneID" id="28802511"/>
<gene>
    <name evidence="1" type="ORF">vB_PsyM_KIL1_0118</name>
</gene>
<dbReference type="KEGG" id="vg:28802511"/>